<organism evidence="1 2">
    <name type="scientific">Ditylenchus dipsaci</name>
    <dbReference type="NCBI Taxonomy" id="166011"/>
    <lineage>
        <taxon>Eukaryota</taxon>
        <taxon>Metazoa</taxon>
        <taxon>Ecdysozoa</taxon>
        <taxon>Nematoda</taxon>
        <taxon>Chromadorea</taxon>
        <taxon>Rhabditida</taxon>
        <taxon>Tylenchina</taxon>
        <taxon>Tylenchomorpha</taxon>
        <taxon>Sphaerularioidea</taxon>
        <taxon>Anguinidae</taxon>
        <taxon>Anguininae</taxon>
        <taxon>Ditylenchus</taxon>
    </lineage>
</organism>
<proteinExistence type="predicted"/>
<sequence>MRTLVLCDGYEMRHDKSNTLRTIQYWRCLKKFCSGRAKSEFAPSANRQNEDGCHFQLYKATIDVISSGKEGISDAELLRLPNDRALQRMIQHVRQPIGASSVDKPLLKSNGWTSLLKRNKESIPSC</sequence>
<reference evidence="2" key="1">
    <citation type="submission" date="2022-11" db="UniProtKB">
        <authorList>
            <consortium name="WormBaseParasite"/>
        </authorList>
    </citation>
    <scope>IDENTIFICATION</scope>
</reference>
<evidence type="ECO:0000313" key="1">
    <source>
        <dbReference type="Proteomes" id="UP000887574"/>
    </source>
</evidence>
<keyword evidence="1" id="KW-1185">Reference proteome</keyword>
<name>A0A915CRR4_9BILA</name>
<dbReference type="Proteomes" id="UP000887574">
    <property type="component" value="Unplaced"/>
</dbReference>
<protein>
    <submittedName>
        <fullName evidence="2">FLYWCH-type domain-containing protein</fullName>
    </submittedName>
</protein>
<dbReference type="AlphaFoldDB" id="A0A915CRR4"/>
<evidence type="ECO:0000313" key="2">
    <source>
        <dbReference type="WBParaSite" id="jg11782"/>
    </source>
</evidence>
<accession>A0A915CRR4</accession>
<dbReference type="WBParaSite" id="jg11782">
    <property type="protein sequence ID" value="jg11782"/>
    <property type="gene ID" value="jg11782"/>
</dbReference>